<feature type="active site" evidence="2">
    <location>
        <position position="13"/>
    </location>
</feature>
<organism evidence="3 4">
    <name type="scientific">Thermodesulfovibrio aggregans</name>
    <dbReference type="NCBI Taxonomy" id="86166"/>
    <lineage>
        <taxon>Bacteria</taxon>
        <taxon>Pseudomonadati</taxon>
        <taxon>Nitrospirota</taxon>
        <taxon>Thermodesulfovibrionia</taxon>
        <taxon>Thermodesulfovibrionales</taxon>
        <taxon>Thermodesulfovibrionaceae</taxon>
        <taxon>Thermodesulfovibrio</taxon>
    </lineage>
</organism>
<dbReference type="NCBIfam" id="TIGR00055">
    <property type="entry name" value="uppS"/>
    <property type="match status" value="1"/>
</dbReference>
<proteinExistence type="inferred from homology"/>
<keyword evidence="4" id="KW-1185">Reference proteome</keyword>
<evidence type="ECO:0000313" key="4">
    <source>
        <dbReference type="Proteomes" id="UP000054976"/>
    </source>
</evidence>
<comment type="subunit">
    <text evidence="2">Homodimer.</text>
</comment>
<feature type="binding site" evidence="2">
    <location>
        <begin position="14"/>
        <end position="17"/>
    </location>
    <ligand>
        <name>substrate</name>
    </ligand>
</feature>
<comment type="similarity">
    <text evidence="2">Belongs to the UPP synthase family.</text>
</comment>
<feature type="binding site" evidence="2">
    <location>
        <position position="64"/>
    </location>
    <ligand>
        <name>substrate</name>
    </ligand>
</feature>
<comment type="function">
    <text evidence="2">Catalyzes the condensation of isopentenyl diphosphate (IPP) with allylic pyrophosphates generating different type of terpenoids.</text>
</comment>
<gene>
    <name evidence="3" type="ORF">TAGGR_2226</name>
</gene>
<evidence type="ECO:0000313" key="3">
    <source>
        <dbReference type="EMBL" id="GAQ95336.1"/>
    </source>
</evidence>
<dbReference type="GO" id="GO:0000287">
    <property type="term" value="F:magnesium ion binding"/>
    <property type="evidence" value="ECO:0007669"/>
    <property type="project" value="UniProtKB-UniRule"/>
</dbReference>
<feature type="binding site" evidence="2">
    <location>
        <position position="62"/>
    </location>
    <ligand>
        <name>substrate</name>
    </ligand>
</feature>
<accession>A0A0U9HQM8</accession>
<feature type="binding site" evidence="2">
    <location>
        <begin position="58"/>
        <end position="60"/>
    </location>
    <ligand>
        <name>substrate</name>
    </ligand>
</feature>
<dbReference type="SUPFAM" id="SSF64005">
    <property type="entry name" value="Undecaprenyl diphosphate synthase"/>
    <property type="match status" value="1"/>
</dbReference>
<feature type="binding site" evidence="2">
    <location>
        <position position="18"/>
    </location>
    <ligand>
        <name>substrate</name>
    </ligand>
</feature>
<keyword evidence="1 2" id="KW-0808">Transferase</keyword>
<feature type="binding site" evidence="2">
    <location>
        <begin position="183"/>
        <end position="185"/>
    </location>
    <ligand>
        <name>substrate</name>
    </ligand>
</feature>
<dbReference type="OrthoDB" id="4191603at2"/>
<dbReference type="HAMAP" id="MF_01139">
    <property type="entry name" value="ISPT"/>
    <property type="match status" value="1"/>
</dbReference>
<feature type="active site" description="Proton acceptor" evidence="2">
    <location>
        <position position="61"/>
    </location>
</feature>
<dbReference type="FunFam" id="3.40.1180.10:FF:000001">
    <property type="entry name" value="(2E,6E)-farnesyl-diphosphate-specific ditrans,polycis-undecaprenyl-diphosphate synthase"/>
    <property type="match status" value="1"/>
</dbReference>
<feature type="binding site" evidence="2">
    <location>
        <position position="26"/>
    </location>
    <ligand>
        <name>substrate</name>
    </ligand>
</feature>
<dbReference type="NCBIfam" id="NF011405">
    <property type="entry name" value="PRK14830.1"/>
    <property type="match status" value="1"/>
</dbReference>
<protein>
    <recommendedName>
        <fullName evidence="2">Isoprenyl transferase</fullName>
        <ecNumber evidence="2">2.5.1.-</ecNumber>
    </recommendedName>
</protein>
<sequence>MGRFLKHVGIIMDGNGRWAQIRGLPRYEGHKRGVDKVREIINAALKLDIDVLTFYAFSIENWQRPKKEVDIIMELLQNHLKKETSLFVSQGVRFKMIGNRQMIPSHILKIIEETEQKTKDCNNLIAQFAISYGGRDEILRAVKKIIENKIKPDEVNESLFASMLDTAETPEPDLIIRTSGEQRLSNFLIWQSAYSEFYFTQTLWPDFTEDEFTEAILDFQKRQRRFGKVSEFTRS</sequence>
<dbReference type="PANTHER" id="PTHR10291:SF0">
    <property type="entry name" value="DEHYDRODOLICHYL DIPHOSPHATE SYNTHASE 2"/>
    <property type="match status" value="1"/>
</dbReference>
<feature type="binding site" evidence="2">
    <location>
        <position position="177"/>
    </location>
    <ligand>
        <name>substrate</name>
    </ligand>
</feature>
<dbReference type="STRING" id="86166.TAGGR_2226"/>
<keyword evidence="2" id="KW-0460">Magnesium</keyword>
<dbReference type="Gene3D" id="3.40.1180.10">
    <property type="entry name" value="Decaprenyl diphosphate synthase-like"/>
    <property type="match status" value="1"/>
</dbReference>
<dbReference type="PANTHER" id="PTHR10291">
    <property type="entry name" value="DEHYDRODOLICHYL DIPHOSPHATE SYNTHASE FAMILY MEMBER"/>
    <property type="match status" value="1"/>
</dbReference>
<dbReference type="CDD" id="cd00475">
    <property type="entry name" value="Cis_IPPS"/>
    <property type="match status" value="1"/>
</dbReference>
<feature type="binding site" evidence="2">
    <location>
        <position position="13"/>
    </location>
    <ligand>
        <name>Mg(2+)</name>
        <dbReference type="ChEBI" id="CHEBI:18420"/>
    </ligand>
</feature>
<dbReference type="InterPro" id="IPR018520">
    <property type="entry name" value="UPP_synth-like_CS"/>
</dbReference>
<feature type="binding site" evidence="2">
    <location>
        <position position="30"/>
    </location>
    <ligand>
        <name>substrate</name>
    </ligand>
</feature>
<dbReference type="GO" id="GO:0016094">
    <property type="term" value="P:polyprenol biosynthetic process"/>
    <property type="evidence" value="ECO:0007669"/>
    <property type="project" value="TreeGrafter"/>
</dbReference>
<name>A0A0U9HQM8_9BACT</name>
<dbReference type="AlphaFoldDB" id="A0A0U9HQM8"/>
<dbReference type="GO" id="GO:0045547">
    <property type="term" value="F:ditrans,polycis-polyprenyl diphosphate synthase [(2E,6E)-farnesyl diphosphate specific] activity"/>
    <property type="evidence" value="ECO:0007669"/>
    <property type="project" value="TreeGrafter"/>
</dbReference>
<comment type="caution">
    <text evidence="3">The sequence shown here is derived from an EMBL/GenBank/DDBJ whole genome shotgun (WGS) entry which is preliminary data.</text>
</comment>
<dbReference type="RefSeq" id="WP_059176778.1">
    <property type="nucleotide sequence ID" value="NZ_BCNO01000002.1"/>
</dbReference>
<dbReference type="EC" id="2.5.1.-" evidence="2"/>
<dbReference type="InterPro" id="IPR001441">
    <property type="entry name" value="UPP_synth-like"/>
</dbReference>
<keyword evidence="2" id="KW-0479">Metal-binding</keyword>
<comment type="cofactor">
    <cofactor evidence="2">
        <name>Mg(2+)</name>
        <dbReference type="ChEBI" id="CHEBI:18420"/>
    </cofactor>
    <text evidence="2">Binds 2 magnesium ions per subunit.</text>
</comment>
<dbReference type="InterPro" id="IPR036424">
    <property type="entry name" value="UPP_synth-like_sf"/>
</dbReference>
<dbReference type="EMBL" id="BCNO01000002">
    <property type="protein sequence ID" value="GAQ95336.1"/>
    <property type="molecule type" value="Genomic_DNA"/>
</dbReference>
<feature type="binding site" evidence="2">
    <location>
        <position position="196"/>
    </location>
    <ligand>
        <name>Mg(2+)</name>
        <dbReference type="ChEBI" id="CHEBI:18420"/>
    </ligand>
</feature>
<evidence type="ECO:0000256" key="2">
    <source>
        <dbReference type="HAMAP-Rule" id="MF_01139"/>
    </source>
</evidence>
<dbReference type="Proteomes" id="UP000054976">
    <property type="component" value="Unassembled WGS sequence"/>
</dbReference>
<reference evidence="4" key="1">
    <citation type="submission" date="2016-01" db="EMBL/GenBank/DDBJ databases">
        <title>Draft genome sequence of Thermodesulfovibrio aggregans strain TGE-P1.</title>
        <authorList>
            <person name="Sekiguchi Y."/>
            <person name="Ohashi A."/>
            <person name="Matsuura N."/>
            <person name="Tourlousse M.D."/>
        </authorList>
    </citation>
    <scope>NUCLEOTIDE SEQUENCE [LARGE SCALE GENOMIC DNA]</scope>
    <source>
        <strain evidence="4">TGE-P1</strain>
    </source>
</reference>
<dbReference type="Pfam" id="PF01255">
    <property type="entry name" value="Prenyltransf"/>
    <property type="match status" value="1"/>
</dbReference>
<dbReference type="PROSITE" id="PS01066">
    <property type="entry name" value="UPP_SYNTHASE"/>
    <property type="match status" value="1"/>
</dbReference>
<evidence type="ECO:0000256" key="1">
    <source>
        <dbReference type="ARBA" id="ARBA00022679"/>
    </source>
</evidence>